<sequence>MRFLDKITFCLIVFLCKHVCGKEWSR</sequence>
<accession>A0A0A9FXA0</accession>
<reference evidence="1" key="2">
    <citation type="journal article" date="2015" name="Data Brief">
        <title>Shoot transcriptome of the giant reed, Arundo donax.</title>
        <authorList>
            <person name="Barrero R.A."/>
            <person name="Guerrero F.D."/>
            <person name="Moolhuijzen P."/>
            <person name="Goolsby J.A."/>
            <person name="Tidwell J."/>
            <person name="Bellgard S.E."/>
            <person name="Bellgard M.I."/>
        </authorList>
    </citation>
    <scope>NUCLEOTIDE SEQUENCE</scope>
    <source>
        <tissue evidence="1">Shoot tissue taken approximately 20 cm above the soil surface</tissue>
    </source>
</reference>
<reference evidence="1" key="1">
    <citation type="submission" date="2014-09" db="EMBL/GenBank/DDBJ databases">
        <authorList>
            <person name="Magalhaes I.L.F."/>
            <person name="Oliveira U."/>
            <person name="Santos F.R."/>
            <person name="Vidigal T.H.D.A."/>
            <person name="Brescovit A.D."/>
            <person name="Santos A.J."/>
        </authorList>
    </citation>
    <scope>NUCLEOTIDE SEQUENCE</scope>
    <source>
        <tissue evidence="1">Shoot tissue taken approximately 20 cm above the soil surface</tissue>
    </source>
</reference>
<evidence type="ECO:0000313" key="1">
    <source>
        <dbReference type="EMBL" id="JAE17460.1"/>
    </source>
</evidence>
<organism evidence="1">
    <name type="scientific">Arundo donax</name>
    <name type="common">Giant reed</name>
    <name type="synonym">Donax arundinaceus</name>
    <dbReference type="NCBI Taxonomy" id="35708"/>
    <lineage>
        <taxon>Eukaryota</taxon>
        <taxon>Viridiplantae</taxon>
        <taxon>Streptophyta</taxon>
        <taxon>Embryophyta</taxon>
        <taxon>Tracheophyta</taxon>
        <taxon>Spermatophyta</taxon>
        <taxon>Magnoliopsida</taxon>
        <taxon>Liliopsida</taxon>
        <taxon>Poales</taxon>
        <taxon>Poaceae</taxon>
        <taxon>PACMAD clade</taxon>
        <taxon>Arundinoideae</taxon>
        <taxon>Arundineae</taxon>
        <taxon>Arundo</taxon>
    </lineage>
</organism>
<name>A0A0A9FXA0_ARUDO</name>
<proteinExistence type="predicted"/>
<dbReference type="EMBL" id="GBRH01180436">
    <property type="protein sequence ID" value="JAE17460.1"/>
    <property type="molecule type" value="Transcribed_RNA"/>
</dbReference>
<protein>
    <submittedName>
        <fullName evidence="1">Uncharacterized protein</fullName>
    </submittedName>
</protein>
<dbReference type="AlphaFoldDB" id="A0A0A9FXA0"/>